<feature type="transmembrane region" description="Helical" evidence="7">
    <location>
        <begin position="860"/>
        <end position="878"/>
    </location>
</feature>
<name>A0AAD1U154_EUPCR</name>
<feature type="transmembrane region" description="Helical" evidence="7">
    <location>
        <begin position="1223"/>
        <end position="1241"/>
    </location>
</feature>
<feature type="transmembrane region" description="Helical" evidence="7">
    <location>
        <begin position="728"/>
        <end position="746"/>
    </location>
</feature>
<feature type="region of interest" description="Disordered" evidence="6">
    <location>
        <begin position="1750"/>
        <end position="1776"/>
    </location>
</feature>
<dbReference type="InterPro" id="IPR056768">
    <property type="entry name" value="THU_Piezo"/>
</dbReference>
<evidence type="ECO:0000313" key="11">
    <source>
        <dbReference type="EMBL" id="CAI2359973.1"/>
    </source>
</evidence>
<dbReference type="PANTHER" id="PTHR13167">
    <property type="entry name" value="PIEZO-TYPE MECHANOSENSITIVE ION CHANNEL COMPONENT"/>
    <property type="match status" value="1"/>
</dbReference>
<dbReference type="EMBL" id="CAMPGE010001198">
    <property type="protein sequence ID" value="CAI2359973.1"/>
    <property type="molecule type" value="Genomic_DNA"/>
</dbReference>
<keyword evidence="5 7" id="KW-0472">Membrane</keyword>
<sequence length="2329" mass="271227">MYPDWFRRNFIYILYFMIIVTTIKYIYVLLEPEFNQNPAVKRWFRVLGLNADIEEDRIYGRNNLFNNNYLIILLGYIQYTIYTSDYSKDAFSPEQAEKDKKTFAIRFPRLTTFLVIAVESIRMMIPWITYLVFLIINIINTKNLINFVLLVLSLILLFWHISADLITKVSHRRLTNGWRCFTFVAAFFFFIILFFQLGSIEEIAELESTQNLINWLPVLIKENHDIIGLESYLGLTKFQLMVKFLAYVAYFNLSVITQRQLERSADRVKAYEDKRKNNVQALESESSSGGSGEIMKVKFSLVYVVHKVQILWPAFTTISWNTFTLLALTISALAIHWRLSVASLIYLFMLMIYYILTPFFLQPNLKDSGLKHKGGLTVKEIKELWAIEDKKAKQKVTSLRNQFVVFIAFFTIICMGILHLSANLTILADRYRESSGELWESLTFITFWAGVNYTRMFGGNSYFEEIWGYILILLFCVIERKAQIWLTSKFGYEGSIYESYPGIIKLEDYKGEENIPKKISEIISTPLEEIKEEDEFLRESLMKSSGNVDKNNDPDDKELTPEQLFEKEKAERVRGILTLEYKLFIAKSFRVIIFVIVILMALLSSFHKSNVWGIIMLFFTAIFSFSSIKFKNLKWFTICMSILLLLQYVSVLLNMSYETRTSIFPDPFQDVMHPRPIPIPIYRQFGSPITIMDVVPEQGAIIPVPQGWAFFLGFIISRARFNNLWTDLIVVFLMNYFFIYFYSVSYELDMSLNTKKAVARSINDINEDVGNSVTNSLKKSLSNKEESKTQDFDSLKEIVEKSKKNMNYYEAQKYIDKVRSQMLLAKFYDGVSTAICATSSIISLICLLMIAFQIEGLINLFYIIFCLWYLTKAVNFVFQKNWTFTKYLSIVLKYVVILELIFQLAFQVPVAWLHPENFGNQTGSPVLSWQKIIGLISIWRINPLTGLPENTNITNLVLKCLMYAFIILQENIFLSEEYEYFIKKTLSNIRSFSDRKTESMAYLYNNKKLKITVKNQFEKDKMMRKLVMVNRQVKKWNDTVFSKSTNRKELEEETRRELAPKEETKNQKIHEVDERLEEDRVNSGALESPSRSQTLNMEEAKKQTEESKKRDIEKTKEEKRKSMTKSQLIKSLVKEKCNIVWKVMIFITRHCTNQILLIFSFDKLNEIFEEVKTGETRVYTEIEEKLYKDYKANEKIREEQKLELIEDIDQSERHRDSEKTMKPMRCLFSAYILLLNIILSNTEFFCYLMMLVCMIMNGSLLSLVYPMSMFIYALLEEKRPRKSYWIFILNFTAAVLIAKFLLQTYPFSRWVTAEFVPSTREAVSPILNSVNDWLMAFRVGIENLDASGRNFVRFFLFESLILLAVTLHILILIFGGVWSQREIEAESIGAAANRISSDKASKRKNKKLVREKAAIQKEENTDSFGTDSFYDSDSDSFIDDNIGKSVLPEEYKSMTRKRAFSLNDCTRLCEVAHEINEYQQIDPDILEDRIEEWKEIEKEFAYGGTKFEDDEDINYKDQLLKDMNKYTHSEFQKEYKRDIQTIKNKWALNKNNLIEIKCFEESERCMTSYKYKEPTFEECKNFIIKNKAGNNKFAELFMKIKLALTRSNYFESLFPTIKEQKPGFDLYAPMVVFQVLVILFMIFFFTRMNPDYSAISVETLAPRTFSNAMVLAVFVQIMIIVLDRYLYLSRDYVVIDEVEIEEYDDEEEDDVGRTESISQFDRSNSFDLRSSSANKLLAKGMKNKMSMKYKGKAHENKNLDEETETDQEEDGGDDSGVQLSKTKFNQTLLLKYYLQLFLLLLVHAIVFWAFPISANIDIMTTPFCQFKDEAGSQCNEVFMNWSLVVFYLLYCAYFFVSALQIRYGLPELRKGNFSMGGYTPINKSMFIGFMSAPFMFELKIIADWTFTRTALDLFQWIKFESVYGDLFIAKCTNKPYIDHPLGQKIPGFMKMVMGCGGLVGLILVIAGPLLLFSALNPLANDNPVLGASLTLNIIANLTNEEQGPANTYQLFRTDRFITVEPIGDANFQNISGIRAVRNLDRSQFQQVQLSNVADTVWSISPPAREEVFQRIKEARENLNSLPINLELKYAFDRAEPAEQQVIDKALPIVNILDKNVVGKDDIQEKLFRALDPDLPCEGNELLEFTMKNWFIPTVRLPATIKPKLIKAFELSQNIYIRRRCTENKNTQITSFWWEIDQNRFSPQGPISQTEENKQGVVFFTWSERVTGSLASFSIVTFYVVVVLGIGRMIRDVIKVGSEQIFIKDMPKPDSLMLICEGILISRLENNLEREEQLYYILIDIMRSPEIIKMITTSSLKKKETQAIEDQNPE</sequence>
<evidence type="ECO:0000259" key="9">
    <source>
        <dbReference type="Pfam" id="PF23188"/>
    </source>
</evidence>
<dbReference type="Proteomes" id="UP001295684">
    <property type="component" value="Unassembled WGS sequence"/>
</dbReference>
<feature type="transmembrane region" description="Helical" evidence="7">
    <location>
        <begin position="178"/>
        <end position="197"/>
    </location>
</feature>
<feature type="transmembrane region" description="Helical" evidence="7">
    <location>
        <begin position="827"/>
        <end position="854"/>
    </location>
</feature>
<evidence type="ECO:0000259" key="8">
    <source>
        <dbReference type="Pfam" id="PF12166"/>
    </source>
</evidence>
<evidence type="ECO:0000313" key="12">
    <source>
        <dbReference type="Proteomes" id="UP001295684"/>
    </source>
</evidence>
<feature type="domain" description="Piezo THU9 and anchor" evidence="10">
    <location>
        <begin position="1625"/>
        <end position="1691"/>
    </location>
</feature>
<evidence type="ECO:0000256" key="2">
    <source>
        <dbReference type="ARBA" id="ARBA00007821"/>
    </source>
</evidence>
<accession>A0AAD1U154</accession>
<dbReference type="InterPro" id="IPR031334">
    <property type="entry name" value="Piezo_cap_dom"/>
</dbReference>
<evidence type="ECO:0000256" key="3">
    <source>
        <dbReference type="ARBA" id="ARBA00022692"/>
    </source>
</evidence>
<feature type="transmembrane region" description="Helical" evidence="7">
    <location>
        <begin position="956"/>
        <end position="974"/>
    </location>
</feature>
<evidence type="ECO:0000259" key="10">
    <source>
        <dbReference type="Pfam" id="PF24874"/>
    </source>
</evidence>
<dbReference type="GO" id="GO:0005261">
    <property type="term" value="F:monoatomic cation channel activity"/>
    <property type="evidence" value="ECO:0007669"/>
    <property type="project" value="TreeGrafter"/>
</dbReference>
<feature type="transmembrane region" description="Helical" evidence="7">
    <location>
        <begin position="1665"/>
        <end position="1682"/>
    </location>
</feature>
<feature type="transmembrane region" description="Helical" evidence="7">
    <location>
        <begin position="341"/>
        <end position="361"/>
    </location>
</feature>
<dbReference type="Pfam" id="PF23188">
    <property type="entry name" value="THU_Piezo1"/>
    <property type="match status" value="1"/>
</dbReference>
<dbReference type="GO" id="GO:0071260">
    <property type="term" value="P:cellular response to mechanical stimulus"/>
    <property type="evidence" value="ECO:0007669"/>
    <property type="project" value="TreeGrafter"/>
</dbReference>
<feature type="transmembrane region" description="Helical" evidence="7">
    <location>
        <begin position="403"/>
        <end position="422"/>
    </location>
</feature>
<keyword evidence="3 7" id="KW-0812">Transmembrane</keyword>
<feature type="transmembrane region" description="Helical" evidence="7">
    <location>
        <begin position="12"/>
        <end position="30"/>
    </location>
</feature>
<feature type="domain" description="Piezo THU9 and anchor" evidence="10">
    <location>
        <begin position="1787"/>
        <end position="1973"/>
    </location>
</feature>
<dbReference type="InterPro" id="IPR056770">
    <property type="entry name" value="Piezo_THU9_anchor"/>
</dbReference>
<dbReference type="PANTHER" id="PTHR13167:SF25">
    <property type="entry name" value="PIEZO-TYPE MECHANOSENSITIVE ION CHANNEL COMPONENT"/>
    <property type="match status" value="1"/>
</dbReference>
<keyword evidence="12" id="KW-1185">Reference proteome</keyword>
<feature type="transmembrane region" description="Helical" evidence="7">
    <location>
        <begin position="1792"/>
        <end position="1810"/>
    </location>
</feature>
<feature type="transmembrane region" description="Helical" evidence="7">
    <location>
        <begin position="1354"/>
        <end position="1378"/>
    </location>
</feature>
<comment type="caution">
    <text evidence="11">The sequence shown here is derived from an EMBL/GenBank/DDBJ whole genome shotgun (WGS) entry which is preliminary data.</text>
</comment>
<evidence type="ECO:0000256" key="7">
    <source>
        <dbReference type="SAM" id="Phobius"/>
    </source>
</evidence>
<dbReference type="Pfam" id="PF24874">
    <property type="entry name" value="Piezo_THU9_anchor"/>
    <property type="match status" value="2"/>
</dbReference>
<organism evidence="11 12">
    <name type="scientific">Euplotes crassus</name>
    <dbReference type="NCBI Taxonomy" id="5936"/>
    <lineage>
        <taxon>Eukaryota</taxon>
        <taxon>Sar</taxon>
        <taxon>Alveolata</taxon>
        <taxon>Ciliophora</taxon>
        <taxon>Intramacronucleata</taxon>
        <taxon>Spirotrichea</taxon>
        <taxon>Hypotrichia</taxon>
        <taxon>Euplotida</taxon>
        <taxon>Euplotidae</taxon>
        <taxon>Moneuplotes</taxon>
    </lineage>
</organism>
<dbReference type="Pfam" id="PF12166">
    <property type="entry name" value="Piezo_cap"/>
    <property type="match status" value="1"/>
</dbReference>
<evidence type="ECO:0000256" key="4">
    <source>
        <dbReference type="ARBA" id="ARBA00022989"/>
    </source>
</evidence>
<dbReference type="GO" id="GO:0050982">
    <property type="term" value="P:detection of mechanical stimulus"/>
    <property type="evidence" value="ECO:0007669"/>
    <property type="project" value="TreeGrafter"/>
</dbReference>
<evidence type="ECO:0000256" key="1">
    <source>
        <dbReference type="ARBA" id="ARBA00004141"/>
    </source>
</evidence>
<dbReference type="GO" id="GO:0016020">
    <property type="term" value="C:membrane"/>
    <property type="evidence" value="ECO:0007669"/>
    <property type="project" value="UniProtKB-SubCell"/>
</dbReference>
<feature type="compositionally biased region" description="Acidic residues" evidence="6">
    <location>
        <begin position="1761"/>
        <end position="1773"/>
    </location>
</feature>
<feature type="transmembrane region" description="Helical" evidence="7">
    <location>
        <begin position="584"/>
        <end position="603"/>
    </location>
</feature>
<feature type="transmembrane region" description="Helical" evidence="7">
    <location>
        <begin position="1845"/>
        <end position="1865"/>
    </location>
</feature>
<feature type="compositionally biased region" description="Basic and acidic residues" evidence="6">
    <location>
        <begin position="1098"/>
        <end position="1121"/>
    </location>
</feature>
<feature type="transmembrane region" description="Helical" evidence="7">
    <location>
        <begin position="1247"/>
        <end position="1272"/>
    </location>
</feature>
<evidence type="ECO:0000256" key="6">
    <source>
        <dbReference type="SAM" id="MobiDB-lite"/>
    </source>
</evidence>
<feature type="transmembrane region" description="Helical" evidence="7">
    <location>
        <begin position="2229"/>
        <end position="2249"/>
    </location>
</feature>
<comment type="similarity">
    <text evidence="2">Belongs to the PIEZO (TC 1.A.75) family.</text>
</comment>
<feature type="transmembrane region" description="Helical" evidence="7">
    <location>
        <begin position="1284"/>
        <end position="1302"/>
    </location>
</feature>
<feature type="transmembrane region" description="Helical" evidence="7">
    <location>
        <begin position="110"/>
        <end position="139"/>
    </location>
</feature>
<protein>
    <recommendedName>
        <fullName evidence="13">Piezo non-specific cation channel R-Ras-binding domain-containing protein</fullName>
    </recommendedName>
</protein>
<feature type="transmembrane region" description="Helical" evidence="7">
    <location>
        <begin position="635"/>
        <end position="657"/>
    </location>
</feature>
<evidence type="ECO:0008006" key="13">
    <source>
        <dbReference type="Google" id="ProtNLM"/>
    </source>
</evidence>
<reference evidence="11" key="1">
    <citation type="submission" date="2023-07" db="EMBL/GenBank/DDBJ databases">
        <authorList>
            <consortium name="AG Swart"/>
            <person name="Singh M."/>
            <person name="Singh A."/>
            <person name="Seah K."/>
            <person name="Emmerich C."/>
        </authorList>
    </citation>
    <scope>NUCLEOTIDE SEQUENCE</scope>
    <source>
        <strain evidence="11">DP1</strain>
    </source>
</reference>
<feature type="transmembrane region" description="Helical" evidence="7">
    <location>
        <begin position="890"/>
        <end position="912"/>
    </location>
</feature>
<proteinExistence type="inferred from homology"/>
<comment type="subcellular location">
    <subcellularLocation>
        <location evidence="1">Membrane</location>
        <topology evidence="1">Multi-pass membrane protein</topology>
    </subcellularLocation>
</comment>
<feature type="region of interest" description="Disordered" evidence="6">
    <location>
        <begin position="1046"/>
        <end position="1125"/>
    </location>
</feature>
<feature type="domain" description="Piezo non-specific cation channel cap" evidence="8">
    <location>
        <begin position="2028"/>
        <end position="2312"/>
    </location>
</feature>
<feature type="transmembrane region" description="Helical" evidence="7">
    <location>
        <begin position="466"/>
        <end position="482"/>
    </location>
</feature>
<dbReference type="GO" id="GO:0042391">
    <property type="term" value="P:regulation of membrane potential"/>
    <property type="evidence" value="ECO:0007669"/>
    <property type="project" value="TreeGrafter"/>
</dbReference>
<feature type="domain" description="Piezo transmembrane helical unit" evidence="9">
    <location>
        <begin position="1240"/>
        <end position="1378"/>
    </location>
</feature>
<feature type="compositionally biased region" description="Basic and acidic residues" evidence="6">
    <location>
        <begin position="1046"/>
        <end position="1081"/>
    </location>
</feature>
<feature type="transmembrane region" description="Helical" evidence="7">
    <location>
        <begin position="1951"/>
        <end position="1975"/>
    </location>
</feature>
<feature type="transmembrane region" description="Helical" evidence="7">
    <location>
        <begin position="609"/>
        <end position="628"/>
    </location>
</feature>
<gene>
    <name evidence="11" type="ORF">ECRASSUSDP1_LOCUS1268</name>
</gene>
<evidence type="ECO:0000256" key="5">
    <source>
        <dbReference type="ARBA" id="ARBA00023136"/>
    </source>
</evidence>
<feature type="transmembrane region" description="Helical" evidence="7">
    <location>
        <begin position="1626"/>
        <end position="1645"/>
    </location>
</feature>
<dbReference type="GO" id="GO:0008381">
    <property type="term" value="F:mechanosensitive monoatomic ion channel activity"/>
    <property type="evidence" value="ECO:0007669"/>
    <property type="project" value="InterPro"/>
</dbReference>
<feature type="transmembrane region" description="Helical" evidence="7">
    <location>
        <begin position="145"/>
        <end position="166"/>
    </location>
</feature>
<dbReference type="InterPro" id="IPR027272">
    <property type="entry name" value="Piezo"/>
</dbReference>
<keyword evidence="4 7" id="KW-1133">Transmembrane helix</keyword>
<feature type="transmembrane region" description="Helical" evidence="7">
    <location>
        <begin position="310"/>
        <end position="335"/>
    </location>
</feature>